<keyword evidence="3" id="KW-1185">Reference proteome</keyword>
<evidence type="ECO:0000313" key="2">
    <source>
        <dbReference type="EMBL" id="EXJ55225.1"/>
    </source>
</evidence>
<feature type="compositionally biased region" description="Low complexity" evidence="1">
    <location>
        <begin position="444"/>
        <end position="455"/>
    </location>
</feature>
<feature type="compositionally biased region" description="Acidic residues" evidence="1">
    <location>
        <begin position="528"/>
        <end position="541"/>
    </location>
</feature>
<dbReference type="EMBL" id="AMGW01000006">
    <property type="protein sequence ID" value="EXJ55225.1"/>
    <property type="molecule type" value="Genomic_DNA"/>
</dbReference>
<feature type="region of interest" description="Disordered" evidence="1">
    <location>
        <begin position="386"/>
        <end position="547"/>
    </location>
</feature>
<accession>W9VQC5</accession>
<feature type="compositionally biased region" description="Polar residues" evidence="1">
    <location>
        <begin position="478"/>
        <end position="487"/>
    </location>
</feature>
<feature type="compositionally biased region" description="Low complexity" evidence="1">
    <location>
        <begin position="278"/>
        <end position="289"/>
    </location>
</feature>
<dbReference type="HOGENOM" id="CLU_037335_0_0_1"/>
<dbReference type="VEuPathDB" id="FungiDB:A1O7_08151"/>
<dbReference type="STRING" id="1182544.W9VQC5"/>
<dbReference type="RefSeq" id="XP_007760335.1">
    <property type="nucleotide sequence ID" value="XM_007762145.1"/>
</dbReference>
<feature type="region of interest" description="Disordered" evidence="1">
    <location>
        <begin position="235"/>
        <end position="291"/>
    </location>
</feature>
<sequence length="547" mass="61675">MAFAQHDPSTCPELLVAANAEQKADLVRLGHEQLGKAQRGVTTFLTLQLSDLSNSVVLMQDGNRDTFTYFDSELEAEKYRERLLPLKQEADFTIPQTAADKKAHVKVLFKAFKCVPAECLEGENIKRPFINHIHDNVMVECLCWEILRRCIQRSEVLSNLVETYEPDKYKFKKFMDKDFEQRFDAIVNAMARSKSLCKHMYDVPYLFKVIDDPQTNVERIDSNRKLNGQKAVVMKRGKEAVAGDEQQGPSKRRKTETTKTEAQSALVPAQRRNQRALTATTSSQISTTTPARQLLTSRQAISAPAYPRMAPPVKTGYAQQNLLQSGMQPINNLYHRSPTRNDSMVPRPVVGNSQRPAYTNIDAQSPYMLQNPYPMQQYPQMGNQGYAARQNMRPHQSQTACTSTSTTHSPSRTSRQYPDPTTPSEQMAVSWLVQPQPESRTMHSSYNSSASTITSPLNTIDHQQPQWPGDNYRESDLGETSLTSSETHAQDDGFGPNQEYGLDNIEEFLQNAEEQNARIGAAENYEGTAEEYGDAPYETEDQGPSHM</sequence>
<evidence type="ECO:0000313" key="3">
    <source>
        <dbReference type="Proteomes" id="UP000019473"/>
    </source>
</evidence>
<protein>
    <submittedName>
        <fullName evidence="2">Uncharacterized protein</fullName>
    </submittedName>
</protein>
<comment type="caution">
    <text evidence="2">The sequence shown here is derived from an EMBL/GenBank/DDBJ whole genome shotgun (WGS) entry which is preliminary data.</text>
</comment>
<dbReference type="eggNOG" id="ENOG502SYDX">
    <property type="taxonomic scope" value="Eukaryota"/>
</dbReference>
<dbReference type="OrthoDB" id="4851482at2759"/>
<proteinExistence type="predicted"/>
<dbReference type="Proteomes" id="UP000019473">
    <property type="component" value="Unassembled WGS sequence"/>
</dbReference>
<name>W9VQC5_9EURO</name>
<feature type="compositionally biased region" description="Low complexity" evidence="1">
    <location>
        <begin position="397"/>
        <end position="414"/>
    </location>
</feature>
<reference evidence="2 3" key="1">
    <citation type="submission" date="2013-03" db="EMBL/GenBank/DDBJ databases">
        <title>The Genome Sequence of Cladophialophora yegresii CBS 114405.</title>
        <authorList>
            <consortium name="The Broad Institute Genomics Platform"/>
            <person name="Cuomo C."/>
            <person name="de Hoog S."/>
            <person name="Gorbushina A."/>
            <person name="Walker B."/>
            <person name="Young S.K."/>
            <person name="Zeng Q."/>
            <person name="Gargeya S."/>
            <person name="Fitzgerald M."/>
            <person name="Haas B."/>
            <person name="Abouelleil A."/>
            <person name="Allen A.W."/>
            <person name="Alvarado L."/>
            <person name="Arachchi H.M."/>
            <person name="Berlin A.M."/>
            <person name="Chapman S.B."/>
            <person name="Gainer-Dewar J."/>
            <person name="Goldberg J."/>
            <person name="Griggs A."/>
            <person name="Gujja S."/>
            <person name="Hansen M."/>
            <person name="Howarth C."/>
            <person name="Imamovic A."/>
            <person name="Ireland A."/>
            <person name="Larimer J."/>
            <person name="McCowan C."/>
            <person name="Murphy C."/>
            <person name="Pearson M."/>
            <person name="Poon T.W."/>
            <person name="Priest M."/>
            <person name="Roberts A."/>
            <person name="Saif S."/>
            <person name="Shea T."/>
            <person name="Sisk P."/>
            <person name="Sykes S."/>
            <person name="Wortman J."/>
            <person name="Nusbaum C."/>
            <person name="Birren B."/>
        </authorList>
    </citation>
    <scope>NUCLEOTIDE SEQUENCE [LARGE SCALE GENOMIC DNA]</scope>
    <source>
        <strain evidence="2 3">CBS 114405</strain>
    </source>
</reference>
<gene>
    <name evidence="2" type="ORF">A1O7_08151</name>
</gene>
<evidence type="ECO:0000256" key="1">
    <source>
        <dbReference type="SAM" id="MobiDB-lite"/>
    </source>
</evidence>
<organism evidence="2 3">
    <name type="scientific">Cladophialophora yegresii CBS 114405</name>
    <dbReference type="NCBI Taxonomy" id="1182544"/>
    <lineage>
        <taxon>Eukaryota</taxon>
        <taxon>Fungi</taxon>
        <taxon>Dikarya</taxon>
        <taxon>Ascomycota</taxon>
        <taxon>Pezizomycotina</taxon>
        <taxon>Eurotiomycetes</taxon>
        <taxon>Chaetothyriomycetidae</taxon>
        <taxon>Chaetothyriales</taxon>
        <taxon>Herpotrichiellaceae</taxon>
        <taxon>Cladophialophora</taxon>
    </lineage>
</organism>
<feature type="compositionally biased region" description="Polar residues" evidence="1">
    <location>
        <begin position="456"/>
        <end position="466"/>
    </location>
</feature>
<dbReference type="GeneID" id="19182720"/>
<dbReference type="AlphaFoldDB" id="W9VQC5"/>